<name>A0A9X2VJB9_9PSEU</name>
<gene>
    <name evidence="1" type="ORF">NZH93_11295</name>
</gene>
<protein>
    <submittedName>
        <fullName evidence="1">Uncharacterized protein</fullName>
    </submittedName>
</protein>
<reference evidence="1" key="1">
    <citation type="submission" date="2022-08" db="EMBL/GenBank/DDBJ databases">
        <authorList>
            <person name="Tistechok S."/>
            <person name="Samborskyy M."/>
            <person name="Roman I."/>
        </authorList>
    </citation>
    <scope>NUCLEOTIDE SEQUENCE</scope>
    <source>
        <strain evidence="1">DSM 103496</strain>
    </source>
</reference>
<dbReference type="RefSeq" id="WP_259622942.1">
    <property type="nucleotide sequence ID" value="NZ_JANYMP010000004.1"/>
</dbReference>
<keyword evidence="2" id="KW-1185">Reference proteome</keyword>
<evidence type="ECO:0000313" key="1">
    <source>
        <dbReference type="EMBL" id="MCS7477439.1"/>
    </source>
</evidence>
<sequence>MTDALLTRFRVATGRSLPLPARHAGLGNALDSVVLLGFPDWSIWGIPLVGHEVGLAYAKKECGGDLKQLVEGFAAAPQAGVPSPSVEYVQHLLADVFATYTLGLSYACASLLLRLNPGRDKPSEANEPRDVDRARVIIATLGRERPTAPDRGGDFTDVVARLTTIWDTAVRAHAGLSVQHEAADHFIPENTWLDDFVQRTVESFEGLMMIFPPYDNDRWKASQQWYGSLGDDGDTGATPIQEDEVPDVLTAAWQRRLVDNAEPLRVADDIKSRWSKRRQVA</sequence>
<dbReference type="AlphaFoldDB" id="A0A9X2VJB9"/>
<dbReference type="Proteomes" id="UP001141259">
    <property type="component" value="Unassembled WGS sequence"/>
</dbReference>
<organism evidence="1 2">
    <name type="scientific">Umezawaea endophytica</name>
    <dbReference type="NCBI Taxonomy" id="1654476"/>
    <lineage>
        <taxon>Bacteria</taxon>
        <taxon>Bacillati</taxon>
        <taxon>Actinomycetota</taxon>
        <taxon>Actinomycetes</taxon>
        <taxon>Pseudonocardiales</taxon>
        <taxon>Pseudonocardiaceae</taxon>
        <taxon>Umezawaea</taxon>
    </lineage>
</organism>
<proteinExistence type="predicted"/>
<comment type="caution">
    <text evidence="1">The sequence shown here is derived from an EMBL/GenBank/DDBJ whole genome shotgun (WGS) entry which is preliminary data.</text>
</comment>
<dbReference type="EMBL" id="JANYMP010000004">
    <property type="protein sequence ID" value="MCS7477439.1"/>
    <property type="molecule type" value="Genomic_DNA"/>
</dbReference>
<accession>A0A9X2VJB9</accession>
<evidence type="ECO:0000313" key="2">
    <source>
        <dbReference type="Proteomes" id="UP001141259"/>
    </source>
</evidence>